<evidence type="ECO:0008006" key="3">
    <source>
        <dbReference type="Google" id="ProtNLM"/>
    </source>
</evidence>
<proteinExistence type="predicted"/>
<dbReference type="RefSeq" id="WP_141635917.1">
    <property type="nucleotide sequence ID" value="NZ_VIGB01000003.1"/>
</dbReference>
<dbReference type="SUPFAM" id="SSF140453">
    <property type="entry name" value="EsxAB dimer-like"/>
    <property type="match status" value="1"/>
</dbReference>
<dbReference type="Proteomes" id="UP000319103">
    <property type="component" value="Unassembled WGS sequence"/>
</dbReference>
<dbReference type="Gene3D" id="1.10.287.1060">
    <property type="entry name" value="ESAT-6-like"/>
    <property type="match status" value="1"/>
</dbReference>
<organism evidence="1 2">
    <name type="scientific">Kitasatospora acidiphila</name>
    <dbReference type="NCBI Taxonomy" id="2567942"/>
    <lineage>
        <taxon>Bacteria</taxon>
        <taxon>Bacillati</taxon>
        <taxon>Actinomycetota</taxon>
        <taxon>Actinomycetes</taxon>
        <taxon>Kitasatosporales</taxon>
        <taxon>Streptomycetaceae</taxon>
        <taxon>Kitasatospora</taxon>
    </lineage>
</organism>
<comment type="caution">
    <text evidence="1">The sequence shown here is derived from an EMBL/GenBank/DDBJ whole genome shotgun (WGS) entry which is preliminary data.</text>
</comment>
<dbReference type="AlphaFoldDB" id="A0A540W8U3"/>
<evidence type="ECO:0000313" key="2">
    <source>
        <dbReference type="Proteomes" id="UP000319103"/>
    </source>
</evidence>
<evidence type="ECO:0000313" key="1">
    <source>
        <dbReference type="EMBL" id="TQF05440.1"/>
    </source>
</evidence>
<dbReference type="InterPro" id="IPR036689">
    <property type="entry name" value="ESAT-6-like_sf"/>
</dbReference>
<accession>A0A540W8U3</accession>
<gene>
    <name evidence="1" type="ORF">E6W39_28405</name>
</gene>
<name>A0A540W8U3_9ACTN</name>
<dbReference type="OrthoDB" id="4578148at2"/>
<sequence length="413" mass="43524">MAKIEGDIGGLHAIATSLDKLPTPLEGSVKSLDSKADSVVNDAGWHGDAATGFRAAWERDAQAMSAIAGLAGQAAGACDTLATALTNAQHRIDDARDAAVKAGLKFDADNDPLPNQDASLATALTTYNNEVTGAQTDATNARGDAAATLYAVLAYTDPKIASAPGVLEAPDDMALAALLHDYVYLPDESEKSYLRSIQDNLQKEHDALVAQRATADGKGERRVIKNELKNVSKALQNVGTDLEAVSRYEDEVKLGKYFNTTGAGLLEKMGADSKWVKIADQIPGLDVLAATVGTYAQAEYDHDRGWGWTHAVVADGGANVVGIGVEVLTAETGPFAPVLGYAASSLVNEYTHNVHWSQNIHNDGVILGVGKSIFVDGPKDLWKNDIKGMADKGVQAAEHPVATAKKLWHGIFG</sequence>
<dbReference type="EMBL" id="VIGB01000003">
    <property type="protein sequence ID" value="TQF05440.1"/>
    <property type="molecule type" value="Genomic_DNA"/>
</dbReference>
<reference evidence="1 2" key="1">
    <citation type="submission" date="2019-06" db="EMBL/GenBank/DDBJ databases">
        <title>Description of Kitasatospora acidophila sp. nov. isolated from pine grove soil, and reclassification of Streptomyces novaecaesareae to Kitasatospora novaeceasareae comb. nov.</title>
        <authorList>
            <person name="Kim M.J."/>
        </authorList>
    </citation>
    <scope>NUCLEOTIDE SEQUENCE [LARGE SCALE GENOMIC DNA]</scope>
    <source>
        <strain evidence="1 2">MMS16-CNU292</strain>
    </source>
</reference>
<keyword evidence="2" id="KW-1185">Reference proteome</keyword>
<protein>
    <recommendedName>
        <fullName evidence="3">WXG100 family type VII secretion target</fullName>
    </recommendedName>
</protein>